<keyword evidence="9" id="KW-1185">Reference proteome</keyword>
<dbReference type="Gene3D" id="1.20.58.80">
    <property type="entry name" value="Phosphotransferase system, lactose/cellobiose-type IIA subunit"/>
    <property type="match status" value="1"/>
</dbReference>
<sequence length="104" mass="11622">MNLNFEEISFQIIAFAGEAKGHAMNAIYLAKQGKYSEADELLEKAEQSMIIAEKTHMDVVSAEAGGEKLVFPVLFVHAEDQLLTTQTLMLIAKEFVDVYKKINN</sequence>
<dbReference type="InterPro" id="IPR036542">
    <property type="entry name" value="PTS_IIA_lac/cel_sf"/>
</dbReference>
<dbReference type="GO" id="GO:0046872">
    <property type="term" value="F:metal ion binding"/>
    <property type="evidence" value="ECO:0007669"/>
    <property type="project" value="UniProtKB-KW"/>
</dbReference>
<dbReference type="KEGG" id="esx:ESOMN_v1c05330"/>
<dbReference type="InterPro" id="IPR003188">
    <property type="entry name" value="PTS_IIA_lac/cel"/>
</dbReference>
<evidence type="ECO:0000313" key="8">
    <source>
        <dbReference type="EMBL" id="ATZ18915.1"/>
    </source>
</evidence>
<dbReference type="EMBL" id="CP024965">
    <property type="protein sequence ID" value="ATZ18915.1"/>
    <property type="molecule type" value="Genomic_DNA"/>
</dbReference>
<dbReference type="AlphaFoldDB" id="A0A2K8NYL5"/>
<dbReference type="SUPFAM" id="SSF46973">
    <property type="entry name" value="Enzyme IIa from lactose specific PTS, IIa-lac"/>
    <property type="match status" value="1"/>
</dbReference>
<keyword evidence="1" id="KW-0813">Transport</keyword>
<feature type="binding site" evidence="6">
    <location>
        <position position="80"/>
    </location>
    <ligand>
        <name>Mg(2+)</name>
        <dbReference type="ChEBI" id="CHEBI:18420"/>
        <note>ligand shared between all trimeric partners</note>
    </ligand>
</feature>
<evidence type="ECO:0000256" key="6">
    <source>
        <dbReference type="PIRSR" id="PIRSR000699-2"/>
    </source>
</evidence>
<evidence type="ECO:0000313" key="9">
    <source>
        <dbReference type="Proteomes" id="UP000232230"/>
    </source>
</evidence>
<gene>
    <name evidence="8" type="primary">celC</name>
    <name evidence="8" type="ORF">ESOMN_v1c05330</name>
</gene>
<keyword evidence="3" id="KW-0808">Transferase</keyword>
<reference evidence="8 9" key="1">
    <citation type="submission" date="2017-11" db="EMBL/GenBank/DDBJ databases">
        <title>Genome sequence of Entomoplasma somnilux PYAN-1 (ATCC 49194).</title>
        <authorList>
            <person name="Lo W.-S."/>
            <person name="Gasparich G.E."/>
            <person name="Kuo C.-H."/>
        </authorList>
    </citation>
    <scope>NUCLEOTIDE SEQUENCE [LARGE SCALE GENOMIC DNA]</scope>
    <source>
        <strain evidence="8 9">PYAN-1</strain>
    </source>
</reference>
<keyword evidence="4" id="KW-0598">Phosphotransferase system</keyword>
<name>A0A2K8NYL5_9MOLU</name>
<evidence type="ECO:0000256" key="2">
    <source>
        <dbReference type="ARBA" id="ARBA00022597"/>
    </source>
</evidence>
<accession>A0A2K8NYL5</accession>
<evidence type="ECO:0000256" key="4">
    <source>
        <dbReference type="ARBA" id="ARBA00022683"/>
    </source>
</evidence>
<protein>
    <submittedName>
        <fullName evidence="8">PTS system, cellobiose-specific IIA component</fullName>
    </submittedName>
</protein>
<keyword evidence="6" id="KW-0460">Magnesium</keyword>
<organism evidence="8 9">
    <name type="scientific">Williamsoniiplasma somnilux</name>
    <dbReference type="NCBI Taxonomy" id="215578"/>
    <lineage>
        <taxon>Bacteria</taxon>
        <taxon>Bacillati</taxon>
        <taxon>Mycoplasmatota</taxon>
        <taxon>Mollicutes</taxon>
        <taxon>Entomoplasmatales</taxon>
        <taxon>Williamsoniiplasma</taxon>
    </lineage>
</organism>
<keyword evidence="6" id="KW-0479">Metal-binding</keyword>
<dbReference type="GO" id="GO:0009401">
    <property type="term" value="P:phosphoenolpyruvate-dependent sugar phosphotransferase system"/>
    <property type="evidence" value="ECO:0007669"/>
    <property type="project" value="UniProtKB-KW"/>
</dbReference>
<evidence type="ECO:0000256" key="5">
    <source>
        <dbReference type="PIRSR" id="PIRSR000699-1"/>
    </source>
</evidence>
<dbReference type="PANTHER" id="PTHR34382">
    <property type="entry name" value="PTS SYSTEM N,N'-DIACETYLCHITOBIOSE-SPECIFIC EIIA COMPONENT"/>
    <property type="match status" value="1"/>
</dbReference>
<dbReference type="PROSITE" id="PS51095">
    <property type="entry name" value="PTS_EIIA_TYPE_3"/>
    <property type="match status" value="1"/>
</dbReference>
<dbReference type="GO" id="GO:0016740">
    <property type="term" value="F:transferase activity"/>
    <property type="evidence" value="ECO:0007669"/>
    <property type="project" value="UniProtKB-KW"/>
</dbReference>
<proteinExistence type="predicted"/>
<dbReference type="Proteomes" id="UP000232230">
    <property type="component" value="Chromosome"/>
</dbReference>
<keyword evidence="2" id="KW-0762">Sugar transport</keyword>
<dbReference type="Pfam" id="PF02255">
    <property type="entry name" value="PTS_IIA"/>
    <property type="match status" value="1"/>
</dbReference>
<evidence type="ECO:0000256" key="3">
    <source>
        <dbReference type="ARBA" id="ARBA00022679"/>
    </source>
</evidence>
<dbReference type="PIRSF" id="PIRSF000699">
    <property type="entry name" value="PTS_IILac_III"/>
    <property type="match status" value="1"/>
</dbReference>
<dbReference type="RefSeq" id="WP_024863435.1">
    <property type="nucleotide sequence ID" value="NZ_CP024965.1"/>
</dbReference>
<evidence type="ECO:0000256" key="1">
    <source>
        <dbReference type="ARBA" id="ARBA00022448"/>
    </source>
</evidence>
<comment type="cofactor">
    <cofactor evidence="6">
        <name>Mg(2+)</name>
        <dbReference type="ChEBI" id="CHEBI:18420"/>
    </cofactor>
    <text evidence="6">Binds 1 Mg(2+) ion per trimer.</text>
</comment>
<evidence type="ECO:0000256" key="7">
    <source>
        <dbReference type="PROSITE-ProRule" id="PRU00418"/>
    </source>
</evidence>
<dbReference type="PANTHER" id="PTHR34382:SF10">
    <property type="entry name" value="PTS SYSTEM OLIGO-BETA-MANNOSIDE-SPECIFIC EIIA COMPONENT"/>
    <property type="match status" value="1"/>
</dbReference>
<feature type="active site" description="Tele-phosphohistidine intermediate" evidence="5">
    <location>
        <position position="77"/>
    </location>
</feature>
<feature type="modified residue" description="Phosphohistidine; by HPr" evidence="7">
    <location>
        <position position="77"/>
    </location>
</feature>